<gene>
    <name evidence="1" type="ORF">GSTUAT00001902001</name>
</gene>
<keyword evidence="2" id="KW-1185">Reference proteome</keyword>
<dbReference type="PANTHER" id="PTHR19248">
    <property type="entry name" value="ATP-BINDING TRANSPORT PROTEIN-RELATED"/>
    <property type="match status" value="1"/>
</dbReference>
<evidence type="ECO:0000313" key="1">
    <source>
        <dbReference type="EMBL" id="CUS14010.1"/>
    </source>
</evidence>
<accession>A0A292Q5K9</accession>
<protein>
    <submittedName>
        <fullName evidence="1">Uncharacterized protein</fullName>
    </submittedName>
</protein>
<dbReference type="EMBL" id="LN890963">
    <property type="protein sequence ID" value="CUS14010.1"/>
    <property type="molecule type" value="Genomic_DNA"/>
</dbReference>
<reference evidence="1" key="1">
    <citation type="submission" date="2015-10" db="EMBL/GenBank/DDBJ databases">
        <authorList>
            <person name="Regsiter A."/>
            <person name="william w."/>
        </authorList>
    </citation>
    <scope>NUCLEOTIDE SEQUENCE</scope>
    <source>
        <strain evidence="1">Montdore</strain>
    </source>
</reference>
<dbReference type="Proteomes" id="UP001412239">
    <property type="component" value="Unassembled WGS sequence"/>
</dbReference>
<name>A0A292Q5K9_9PEZI</name>
<dbReference type="InterPro" id="IPR013283">
    <property type="entry name" value="RLI1"/>
</dbReference>
<evidence type="ECO:0000313" key="2">
    <source>
        <dbReference type="Proteomes" id="UP001412239"/>
    </source>
</evidence>
<proteinExistence type="predicted"/>
<dbReference type="AlphaFoldDB" id="A0A292Q5K9"/>
<sequence length="60" mass="6706">MLINIYLVDVQVAYLDSEQHIIVGSLITPFITHATKVAIIVGHHIIIPEYLADYAIIFEG</sequence>
<organism evidence="1 2">
    <name type="scientific">Tuber aestivum</name>
    <name type="common">summer truffle</name>
    <dbReference type="NCBI Taxonomy" id="59557"/>
    <lineage>
        <taxon>Eukaryota</taxon>
        <taxon>Fungi</taxon>
        <taxon>Dikarya</taxon>
        <taxon>Ascomycota</taxon>
        <taxon>Pezizomycotina</taxon>
        <taxon>Pezizomycetes</taxon>
        <taxon>Pezizales</taxon>
        <taxon>Tuberaceae</taxon>
        <taxon>Tuber</taxon>
    </lineage>
</organism>